<feature type="coiled-coil region" evidence="4">
    <location>
        <begin position="75"/>
        <end position="109"/>
    </location>
</feature>
<dbReference type="InterPro" id="IPR009061">
    <property type="entry name" value="DNA-bd_dom_put_sf"/>
</dbReference>
<dbReference type="EMBL" id="FNKK01000002">
    <property type="protein sequence ID" value="SDR20324.1"/>
    <property type="molecule type" value="Genomic_DNA"/>
</dbReference>
<dbReference type="InterPro" id="IPR047057">
    <property type="entry name" value="MerR_fam"/>
</dbReference>
<keyword evidence="2 6" id="KW-0238">DNA-binding</keyword>
<dbReference type="Pfam" id="PF13411">
    <property type="entry name" value="MerR_1"/>
    <property type="match status" value="1"/>
</dbReference>
<evidence type="ECO:0000259" key="5">
    <source>
        <dbReference type="PROSITE" id="PS50937"/>
    </source>
</evidence>
<evidence type="ECO:0000313" key="7">
    <source>
        <dbReference type="Proteomes" id="UP000217103"/>
    </source>
</evidence>
<dbReference type="AlphaFoldDB" id="A0A1H1H4H5"/>
<keyword evidence="4" id="KW-0175">Coiled coil</keyword>
<keyword evidence="3" id="KW-0804">Transcription</keyword>
<name>A0A1H1H4H5_9ACTN</name>
<dbReference type="GO" id="GO:0003700">
    <property type="term" value="F:DNA-binding transcription factor activity"/>
    <property type="evidence" value="ECO:0007669"/>
    <property type="project" value="InterPro"/>
</dbReference>
<dbReference type="SMART" id="SM00422">
    <property type="entry name" value="HTH_MERR"/>
    <property type="match status" value="1"/>
</dbReference>
<dbReference type="Gene3D" id="1.10.1660.10">
    <property type="match status" value="1"/>
</dbReference>
<evidence type="ECO:0000313" key="6">
    <source>
        <dbReference type="EMBL" id="SDR20324.1"/>
    </source>
</evidence>
<evidence type="ECO:0000256" key="3">
    <source>
        <dbReference type="ARBA" id="ARBA00023163"/>
    </source>
</evidence>
<protein>
    <submittedName>
        <fullName evidence="6">DNA-binding transcriptional regulator, MerR family</fullName>
    </submittedName>
</protein>
<keyword evidence="1" id="KW-0805">Transcription regulation</keyword>
<organism evidence="6 7">
    <name type="scientific">Thermostaphylospora chromogena</name>
    <dbReference type="NCBI Taxonomy" id="35622"/>
    <lineage>
        <taxon>Bacteria</taxon>
        <taxon>Bacillati</taxon>
        <taxon>Actinomycetota</taxon>
        <taxon>Actinomycetes</taxon>
        <taxon>Streptosporangiales</taxon>
        <taxon>Thermomonosporaceae</taxon>
        <taxon>Thermostaphylospora</taxon>
    </lineage>
</organism>
<accession>A0A1H1H4H5</accession>
<dbReference type="InterPro" id="IPR000551">
    <property type="entry name" value="MerR-type_HTH_dom"/>
</dbReference>
<sequence length="120" mass="13754">MRIGELAERTGISARSLRYYEQQGLLPSRRAPNGYRDFDESAVVRARNIKDLIDTGLTVEDVRQYAANGCLDRPLTRCAAELDTTRRRLAELDRRIERLRRIRARLAAYHSAVEDHAARG</sequence>
<dbReference type="OrthoDB" id="5296483at2"/>
<proteinExistence type="predicted"/>
<dbReference type="PANTHER" id="PTHR30204:SF94">
    <property type="entry name" value="HEAVY METAL-DEPENDENT TRANSCRIPTIONAL REGULATOR HI_0293-RELATED"/>
    <property type="match status" value="1"/>
</dbReference>
<evidence type="ECO:0000256" key="4">
    <source>
        <dbReference type="SAM" id="Coils"/>
    </source>
</evidence>
<dbReference type="PROSITE" id="PS00552">
    <property type="entry name" value="HTH_MERR_1"/>
    <property type="match status" value="1"/>
</dbReference>
<dbReference type="Proteomes" id="UP000217103">
    <property type="component" value="Unassembled WGS sequence"/>
</dbReference>
<evidence type="ECO:0000256" key="1">
    <source>
        <dbReference type="ARBA" id="ARBA00023015"/>
    </source>
</evidence>
<dbReference type="SUPFAM" id="SSF46955">
    <property type="entry name" value="Putative DNA-binding domain"/>
    <property type="match status" value="1"/>
</dbReference>
<dbReference type="PROSITE" id="PS50937">
    <property type="entry name" value="HTH_MERR_2"/>
    <property type="match status" value="1"/>
</dbReference>
<dbReference type="RefSeq" id="WP_093261036.1">
    <property type="nucleotide sequence ID" value="NZ_FNKK01000002.1"/>
</dbReference>
<keyword evidence="7" id="KW-1185">Reference proteome</keyword>
<gene>
    <name evidence="6" type="ORF">SAMN04489764_4052</name>
</gene>
<feature type="domain" description="HTH merR-type" evidence="5">
    <location>
        <begin position="1"/>
        <end position="68"/>
    </location>
</feature>
<reference evidence="6 7" key="1">
    <citation type="submission" date="2016-10" db="EMBL/GenBank/DDBJ databases">
        <authorList>
            <person name="de Groot N.N."/>
        </authorList>
    </citation>
    <scope>NUCLEOTIDE SEQUENCE [LARGE SCALE GENOMIC DNA]</scope>
    <source>
        <strain evidence="6 7">DSM 43794</strain>
    </source>
</reference>
<dbReference type="PRINTS" id="PR00040">
    <property type="entry name" value="HTHMERR"/>
</dbReference>
<evidence type="ECO:0000256" key="2">
    <source>
        <dbReference type="ARBA" id="ARBA00023125"/>
    </source>
</evidence>
<dbReference type="PANTHER" id="PTHR30204">
    <property type="entry name" value="REDOX-CYCLING DRUG-SENSING TRANSCRIPTIONAL ACTIVATOR SOXR"/>
    <property type="match status" value="1"/>
</dbReference>
<dbReference type="GO" id="GO:0003677">
    <property type="term" value="F:DNA binding"/>
    <property type="evidence" value="ECO:0007669"/>
    <property type="project" value="UniProtKB-KW"/>
</dbReference>
<dbReference type="STRING" id="35622.SAMN04489764_4052"/>